<dbReference type="InterPro" id="IPR011047">
    <property type="entry name" value="Quinoprotein_ADH-like_sf"/>
</dbReference>
<evidence type="ECO:0000313" key="3">
    <source>
        <dbReference type="Proteomes" id="UP000011591"/>
    </source>
</evidence>
<dbReference type="Proteomes" id="UP000011591">
    <property type="component" value="Unassembled WGS sequence"/>
</dbReference>
<evidence type="ECO:0000259" key="1">
    <source>
        <dbReference type="Pfam" id="PF13360"/>
    </source>
</evidence>
<dbReference type="InterPro" id="IPR018391">
    <property type="entry name" value="PQQ_b-propeller_rpt"/>
</dbReference>
<proteinExistence type="predicted"/>
<dbReference type="PANTHER" id="PTHR34512">
    <property type="entry name" value="CELL SURFACE PROTEIN"/>
    <property type="match status" value="1"/>
</dbReference>
<organism evidence="2 3">
    <name type="scientific">Natrialba aegyptia DSM 13077</name>
    <dbReference type="NCBI Taxonomy" id="1227491"/>
    <lineage>
        <taxon>Archaea</taxon>
        <taxon>Methanobacteriati</taxon>
        <taxon>Methanobacteriota</taxon>
        <taxon>Stenosarchaea group</taxon>
        <taxon>Halobacteria</taxon>
        <taxon>Halobacteriales</taxon>
        <taxon>Natrialbaceae</taxon>
        <taxon>Natrialba</taxon>
    </lineage>
</organism>
<dbReference type="PANTHER" id="PTHR34512:SF30">
    <property type="entry name" value="OUTER MEMBRANE PROTEIN ASSEMBLY FACTOR BAMB"/>
    <property type="match status" value="1"/>
</dbReference>
<dbReference type="AlphaFoldDB" id="M0ANR0"/>
<evidence type="ECO:0000313" key="2">
    <source>
        <dbReference type="EMBL" id="ELY99966.1"/>
    </source>
</evidence>
<dbReference type="PATRIC" id="fig|1227491.4.peg.3939"/>
<gene>
    <name evidence="2" type="ORF">C480_19474</name>
</gene>
<feature type="domain" description="Pyrrolo-quinoline quinone repeat" evidence="1">
    <location>
        <begin position="111"/>
        <end position="243"/>
    </location>
</feature>
<name>M0ANR0_9EURY</name>
<sequence>MTARPVLSKDSIVATCRTDDRQGSYRVYDHRGEEQWTYELDGSFPAPPTISQSTIYGGDPEGTVFALREADGEILWERSFGDEQEGGSVSAPVTVDETSVYVPVWSSAERGIYALSRENGSTRWKIEGPRIQSVMVRMGDLLLVSYPSYDLAAFDVDSGERRWSQSLDERRISPPAVGHGTVVISDEATLYGCDIATGERQWSLGCNPDPNSQPVIAGDVVVVQCESGLVGCSVSGGERLWSLDHGSNAPVVPVQNGFVYHPETTKFSAFTICQR</sequence>
<dbReference type="SUPFAM" id="SSF50998">
    <property type="entry name" value="Quinoprotein alcohol dehydrogenase-like"/>
    <property type="match status" value="1"/>
</dbReference>
<reference evidence="2 3" key="1">
    <citation type="journal article" date="2014" name="PLoS Genet.">
        <title>Phylogenetically driven sequencing of extremely halophilic archaea reveals strategies for static and dynamic osmo-response.</title>
        <authorList>
            <person name="Becker E.A."/>
            <person name="Seitzer P.M."/>
            <person name="Tritt A."/>
            <person name="Larsen D."/>
            <person name="Krusor M."/>
            <person name="Yao A.I."/>
            <person name="Wu D."/>
            <person name="Madern D."/>
            <person name="Eisen J.A."/>
            <person name="Darling A.E."/>
            <person name="Facciotti M.T."/>
        </authorList>
    </citation>
    <scope>NUCLEOTIDE SEQUENCE [LARGE SCALE GENOMIC DNA]</scope>
    <source>
        <strain evidence="2 3">DSM 13077</strain>
    </source>
</reference>
<protein>
    <submittedName>
        <fullName evidence="2">PQQ repeat protein</fullName>
    </submittedName>
</protein>
<dbReference type="SMART" id="SM00564">
    <property type="entry name" value="PQQ"/>
    <property type="match status" value="6"/>
</dbReference>
<comment type="caution">
    <text evidence="2">The sequence shown here is derived from an EMBL/GenBank/DDBJ whole genome shotgun (WGS) entry which is preliminary data.</text>
</comment>
<dbReference type="InterPro" id="IPR002372">
    <property type="entry name" value="PQQ_rpt_dom"/>
</dbReference>
<dbReference type="InterPro" id="IPR015943">
    <property type="entry name" value="WD40/YVTN_repeat-like_dom_sf"/>
</dbReference>
<accession>M0ANR0</accession>
<dbReference type="Gene3D" id="2.130.10.10">
    <property type="entry name" value="YVTN repeat-like/Quinoprotein amine dehydrogenase"/>
    <property type="match status" value="1"/>
</dbReference>
<dbReference type="EMBL" id="AOIP01000054">
    <property type="protein sequence ID" value="ELY99966.1"/>
    <property type="molecule type" value="Genomic_DNA"/>
</dbReference>
<keyword evidence="3" id="KW-1185">Reference proteome</keyword>
<dbReference type="Pfam" id="PF13360">
    <property type="entry name" value="PQQ_2"/>
    <property type="match status" value="1"/>
</dbReference>